<evidence type="ECO:0000313" key="1">
    <source>
        <dbReference type="EMBL" id="KAI9559107.1"/>
    </source>
</evidence>
<dbReference type="EMBL" id="WJBH02000005">
    <property type="protein sequence ID" value="KAI9559107.1"/>
    <property type="molecule type" value="Genomic_DNA"/>
</dbReference>
<organism evidence="1 2">
    <name type="scientific">Daphnia sinensis</name>
    <dbReference type="NCBI Taxonomy" id="1820382"/>
    <lineage>
        <taxon>Eukaryota</taxon>
        <taxon>Metazoa</taxon>
        <taxon>Ecdysozoa</taxon>
        <taxon>Arthropoda</taxon>
        <taxon>Crustacea</taxon>
        <taxon>Branchiopoda</taxon>
        <taxon>Diplostraca</taxon>
        <taxon>Cladocera</taxon>
        <taxon>Anomopoda</taxon>
        <taxon>Daphniidae</taxon>
        <taxon>Daphnia</taxon>
        <taxon>Daphnia similis group</taxon>
    </lineage>
</organism>
<protein>
    <submittedName>
        <fullName evidence="1">Uncharacterized protein</fullName>
    </submittedName>
</protein>
<reference evidence="1 2" key="1">
    <citation type="submission" date="2022-05" db="EMBL/GenBank/DDBJ databases">
        <title>A multi-omics perspective on studying reproductive biology in Daphnia sinensis.</title>
        <authorList>
            <person name="Jia J."/>
        </authorList>
    </citation>
    <scope>NUCLEOTIDE SEQUENCE [LARGE SCALE GENOMIC DNA]</scope>
    <source>
        <strain evidence="1 2">WSL</strain>
    </source>
</reference>
<gene>
    <name evidence="1" type="ORF">GHT06_015896</name>
</gene>
<accession>A0AAD5KRT2</accession>
<dbReference type="AlphaFoldDB" id="A0AAD5KRT2"/>
<proteinExistence type="predicted"/>
<comment type="caution">
    <text evidence="1">The sequence shown here is derived from an EMBL/GenBank/DDBJ whole genome shotgun (WGS) entry which is preliminary data.</text>
</comment>
<evidence type="ECO:0000313" key="2">
    <source>
        <dbReference type="Proteomes" id="UP000820818"/>
    </source>
</evidence>
<sequence length="71" mass="7505">MNIHTVISDLTTLLISSEKVTKFLIFATKIPANGLAGTSATPVVPISLPFNLTGTIDCQMHTQLNSACAEC</sequence>
<dbReference type="Proteomes" id="UP000820818">
    <property type="component" value="Linkage Group LG5"/>
</dbReference>
<name>A0AAD5KRT2_9CRUS</name>
<keyword evidence="2" id="KW-1185">Reference proteome</keyword>